<feature type="compositionally biased region" description="Basic residues" evidence="1">
    <location>
        <begin position="143"/>
        <end position="152"/>
    </location>
</feature>
<dbReference type="OrthoDB" id="4206278at2759"/>
<evidence type="ECO:0000313" key="3">
    <source>
        <dbReference type="Proteomes" id="UP000694853"/>
    </source>
</evidence>
<evidence type="ECO:0000256" key="1">
    <source>
        <dbReference type="SAM" id="MobiDB-lite"/>
    </source>
</evidence>
<proteinExistence type="predicted"/>
<name>A0A8B8L325_ABRPR</name>
<dbReference type="Proteomes" id="UP000694853">
    <property type="component" value="Unplaced"/>
</dbReference>
<reference evidence="3" key="1">
    <citation type="journal article" date="2019" name="Toxins">
        <title>Detection of Abrin-Like and Prepropulchellin-Like Toxin Genes and Transcripts Using Whole Genome Sequencing and Full-Length Transcript Sequencing of Abrus precatorius.</title>
        <authorList>
            <person name="Hovde B.T."/>
            <person name="Daligault H.E."/>
            <person name="Hanschen E.R."/>
            <person name="Kunde Y.A."/>
            <person name="Johnson M.B."/>
            <person name="Starkenburg S.R."/>
            <person name="Johnson S.L."/>
        </authorList>
    </citation>
    <scope>NUCLEOTIDE SEQUENCE [LARGE SCALE GENOMIC DNA]</scope>
</reference>
<evidence type="ECO:0000313" key="4">
    <source>
        <dbReference type="RefSeq" id="XP_027349059.1"/>
    </source>
</evidence>
<dbReference type="Pfam" id="PF00786">
    <property type="entry name" value="PBD"/>
    <property type="match status" value="1"/>
</dbReference>
<dbReference type="PANTHER" id="PTHR46325:SF43">
    <property type="entry name" value="ROP-INTERACTIVE CRIB MOTIF PROTEIN"/>
    <property type="match status" value="1"/>
</dbReference>
<feature type="compositionally biased region" description="Polar residues" evidence="1">
    <location>
        <begin position="83"/>
        <end position="93"/>
    </location>
</feature>
<organism evidence="3 4">
    <name type="scientific">Abrus precatorius</name>
    <name type="common">Indian licorice</name>
    <name type="synonym">Glycine abrus</name>
    <dbReference type="NCBI Taxonomy" id="3816"/>
    <lineage>
        <taxon>Eukaryota</taxon>
        <taxon>Viridiplantae</taxon>
        <taxon>Streptophyta</taxon>
        <taxon>Embryophyta</taxon>
        <taxon>Tracheophyta</taxon>
        <taxon>Spermatophyta</taxon>
        <taxon>Magnoliopsida</taxon>
        <taxon>eudicotyledons</taxon>
        <taxon>Gunneridae</taxon>
        <taxon>Pentapetalae</taxon>
        <taxon>rosids</taxon>
        <taxon>fabids</taxon>
        <taxon>Fabales</taxon>
        <taxon>Fabaceae</taxon>
        <taxon>Papilionoideae</taxon>
        <taxon>50 kb inversion clade</taxon>
        <taxon>NPAAA clade</taxon>
        <taxon>indigoferoid/millettioid clade</taxon>
        <taxon>Abreae</taxon>
        <taxon>Abrus</taxon>
    </lineage>
</organism>
<feature type="compositionally biased region" description="Basic and acidic residues" evidence="1">
    <location>
        <begin position="103"/>
        <end position="113"/>
    </location>
</feature>
<dbReference type="RefSeq" id="XP_027349059.1">
    <property type="nucleotide sequence ID" value="XM_027493258.1"/>
</dbReference>
<dbReference type="KEGG" id="aprc:113860754"/>
<feature type="compositionally biased region" description="Basic and acidic residues" evidence="1">
    <location>
        <begin position="131"/>
        <end position="142"/>
    </location>
</feature>
<dbReference type="InterPro" id="IPR000095">
    <property type="entry name" value="CRIB_dom"/>
</dbReference>
<dbReference type="PROSITE" id="PS50108">
    <property type="entry name" value="CRIB"/>
    <property type="match status" value="1"/>
</dbReference>
<dbReference type="GeneID" id="113860754"/>
<accession>A0A8B8L325</accession>
<keyword evidence="3" id="KW-1185">Reference proteome</keyword>
<feature type="domain" description="CRIB" evidence="2">
    <location>
        <begin position="36"/>
        <end position="49"/>
    </location>
</feature>
<reference evidence="4" key="2">
    <citation type="submission" date="2025-08" db="UniProtKB">
        <authorList>
            <consortium name="RefSeq"/>
        </authorList>
    </citation>
    <scope>IDENTIFICATION</scope>
    <source>
        <tissue evidence="4">Young leaves</tissue>
    </source>
</reference>
<feature type="region of interest" description="Disordered" evidence="1">
    <location>
        <begin position="67"/>
        <end position="252"/>
    </location>
</feature>
<evidence type="ECO:0000259" key="2">
    <source>
        <dbReference type="PROSITE" id="PS50108"/>
    </source>
</evidence>
<sequence length="252" mass="28276">MSSNNTNNNKVKGLLKGLRFISQIFDNNEKEEEIEIGHPTNVKHLAHIGRDGPVESAPSWMNEFKSVPEFSSASPNGDIHSTGLENSAQQVSKDSIRRGSKSRNREGEEKDISPELPKSSKRQSNSSGNMRECRAKEKSDRPRHQKKSSKHSRPNDSCKGSKYTEQPMMHADMDSLQLQMSDDMPKRSRSKMSKDGSVGGGSTKSRSKRDNNSNPLSPSKFSSKSKSKHMSFEEDEQLKRGHTQDILKNYPN</sequence>
<protein>
    <submittedName>
        <fullName evidence="4">CRIB domain-containing protein RIC10-like</fullName>
    </submittedName>
</protein>
<feature type="compositionally biased region" description="Low complexity" evidence="1">
    <location>
        <begin position="212"/>
        <end position="222"/>
    </location>
</feature>
<dbReference type="PANTHER" id="PTHR46325">
    <property type="entry name" value="CRIB DOMAIN-CONTAINING PROTEIN RIC8"/>
    <property type="match status" value="1"/>
</dbReference>
<dbReference type="AlphaFoldDB" id="A0A8B8L325"/>
<gene>
    <name evidence="4" type="primary">LOC113860754</name>
</gene>
<dbReference type="SMART" id="SM00285">
    <property type="entry name" value="PBD"/>
    <property type="match status" value="1"/>
</dbReference>